<dbReference type="FunFam" id="2.170.190.11:FF:000001">
    <property type="entry name" value="Molybdopterin molybdenumtransferase"/>
    <property type="match status" value="1"/>
</dbReference>
<dbReference type="GO" id="GO:0006777">
    <property type="term" value="P:Mo-molybdopterin cofactor biosynthetic process"/>
    <property type="evidence" value="ECO:0007669"/>
    <property type="project" value="UniProtKB-UniRule"/>
</dbReference>
<dbReference type="EMBL" id="QXIY01000035">
    <property type="protein sequence ID" value="RIE16148.1"/>
    <property type="molecule type" value="Genomic_DNA"/>
</dbReference>
<protein>
    <recommendedName>
        <fullName evidence="11">Molybdopterin molybdenumtransferase</fullName>
        <ecNumber evidence="11">2.10.1.1</ecNumber>
    </recommendedName>
</protein>
<dbReference type="OrthoDB" id="9804758at2"/>
<reference evidence="13 14" key="1">
    <citation type="submission" date="2018-09" db="EMBL/GenBank/DDBJ databases">
        <title>Discovery and Ecogenomic Context for Candidatus Cryosericales, a Global Caldiserica Order Active in Thawing Permafrost.</title>
        <authorList>
            <person name="Martinez M.A."/>
            <person name="Woodcroft B.J."/>
            <person name="Ignacio Espinoza J.C."/>
            <person name="Zayed A."/>
            <person name="Singleton C.M."/>
            <person name="Boyd J."/>
            <person name="Li Y.-F."/>
            <person name="Purvine S."/>
            <person name="Maughan H."/>
            <person name="Hodgkins S.B."/>
            <person name="Anderson D."/>
            <person name="Sederholm M."/>
            <person name="Temperton B."/>
            <person name="Saleska S.R."/>
            <person name="Tyson G.W."/>
            <person name="Rich V.I."/>
        </authorList>
    </citation>
    <scope>NUCLEOTIDE SEQUENCE [LARGE SCALE GENOMIC DNA]</scope>
    <source>
        <strain evidence="13 14">SMC1</strain>
    </source>
</reference>
<comment type="pathway">
    <text evidence="3 11">Cofactor biosynthesis; molybdopterin biosynthesis.</text>
</comment>
<keyword evidence="8 11" id="KW-0460">Magnesium</keyword>
<evidence type="ECO:0000256" key="6">
    <source>
        <dbReference type="ARBA" id="ARBA00022679"/>
    </source>
</evidence>
<dbReference type="PANTHER" id="PTHR10192">
    <property type="entry name" value="MOLYBDOPTERIN BIOSYNTHESIS PROTEIN"/>
    <property type="match status" value="1"/>
</dbReference>
<evidence type="ECO:0000313" key="13">
    <source>
        <dbReference type="EMBL" id="RIE16148.1"/>
    </source>
</evidence>
<dbReference type="SUPFAM" id="SSF63882">
    <property type="entry name" value="MoeA N-terminal region -like"/>
    <property type="match status" value="1"/>
</dbReference>
<name>A0A398DVK5_9BACT</name>
<dbReference type="InterPro" id="IPR036135">
    <property type="entry name" value="MoeA_linker/N_sf"/>
</dbReference>
<comment type="catalytic activity">
    <reaction evidence="10">
        <text>adenylyl-molybdopterin + molybdate = Mo-molybdopterin + AMP + H(+)</text>
        <dbReference type="Rhea" id="RHEA:35047"/>
        <dbReference type="ChEBI" id="CHEBI:15378"/>
        <dbReference type="ChEBI" id="CHEBI:36264"/>
        <dbReference type="ChEBI" id="CHEBI:62727"/>
        <dbReference type="ChEBI" id="CHEBI:71302"/>
        <dbReference type="ChEBI" id="CHEBI:456215"/>
        <dbReference type="EC" id="2.10.1.1"/>
    </reaction>
</comment>
<dbReference type="InterPro" id="IPR001453">
    <property type="entry name" value="MoaB/Mog_dom"/>
</dbReference>
<dbReference type="UniPathway" id="UPA00344"/>
<accession>A0A398DVK5</accession>
<comment type="function">
    <text evidence="2 11">Catalyzes the insertion of molybdate into adenylated molybdopterin with the concomitant release of AMP.</text>
</comment>
<feature type="domain" description="MoaB/Mog" evidence="12">
    <location>
        <begin position="179"/>
        <end position="317"/>
    </location>
</feature>
<evidence type="ECO:0000256" key="1">
    <source>
        <dbReference type="ARBA" id="ARBA00001946"/>
    </source>
</evidence>
<evidence type="ECO:0000256" key="9">
    <source>
        <dbReference type="ARBA" id="ARBA00023150"/>
    </source>
</evidence>
<comment type="caution">
    <text evidence="13">The sequence shown here is derived from an EMBL/GenBank/DDBJ whole genome shotgun (WGS) entry which is preliminary data.</text>
</comment>
<dbReference type="InterPro" id="IPR005110">
    <property type="entry name" value="MoeA_linker/N"/>
</dbReference>
<evidence type="ECO:0000256" key="11">
    <source>
        <dbReference type="RuleBase" id="RU365090"/>
    </source>
</evidence>
<dbReference type="SMART" id="SM00852">
    <property type="entry name" value="MoCF_biosynth"/>
    <property type="match status" value="1"/>
</dbReference>
<gene>
    <name evidence="13" type="ORF">SMC1_07995</name>
</gene>
<keyword evidence="9 11" id="KW-0501">Molybdenum cofactor biosynthesis</keyword>
<keyword evidence="6 11" id="KW-0808">Transferase</keyword>
<comment type="similarity">
    <text evidence="4 11">Belongs to the MoeA family.</text>
</comment>
<dbReference type="Pfam" id="PF03453">
    <property type="entry name" value="MoeA_N"/>
    <property type="match status" value="1"/>
</dbReference>
<dbReference type="Gene3D" id="3.90.105.10">
    <property type="entry name" value="Molybdopterin biosynthesis moea protein, domain 2"/>
    <property type="match status" value="1"/>
</dbReference>
<dbReference type="EC" id="2.10.1.1" evidence="11"/>
<comment type="cofactor">
    <cofactor evidence="1 11">
        <name>Mg(2+)</name>
        <dbReference type="ChEBI" id="CHEBI:18420"/>
    </cofactor>
</comment>
<evidence type="ECO:0000256" key="4">
    <source>
        <dbReference type="ARBA" id="ARBA00010763"/>
    </source>
</evidence>
<dbReference type="Gene3D" id="3.40.980.10">
    <property type="entry name" value="MoaB/Mog-like domain"/>
    <property type="match status" value="1"/>
</dbReference>
<dbReference type="Pfam" id="PF03454">
    <property type="entry name" value="MoeA_C"/>
    <property type="match status" value="1"/>
</dbReference>
<keyword evidence="5 11" id="KW-0500">Molybdenum</keyword>
<dbReference type="FunFam" id="3.40.980.10:FF:000004">
    <property type="entry name" value="Molybdopterin molybdenumtransferase"/>
    <property type="match status" value="1"/>
</dbReference>
<organism evidence="13 14">
    <name type="scientific">Candidatus Cryosericum septentrionale</name>
    <dbReference type="NCBI Taxonomy" id="2290913"/>
    <lineage>
        <taxon>Bacteria</taxon>
        <taxon>Pseudomonadati</taxon>
        <taxon>Caldisericota/Cryosericota group</taxon>
        <taxon>Candidatus Cryosericota</taxon>
        <taxon>Candidatus Cryosericia</taxon>
        <taxon>Candidatus Cryosericales</taxon>
        <taxon>Candidatus Cryosericaceae</taxon>
        <taxon>Candidatus Cryosericum</taxon>
    </lineage>
</organism>
<dbReference type="PANTHER" id="PTHR10192:SF5">
    <property type="entry name" value="GEPHYRIN"/>
    <property type="match status" value="1"/>
</dbReference>
<sequence>MLNIEEALQAILDHATPLIPITMPLDKAAGLVLAEDVIAHGNVPPFANSAMDGFAVLAADIQQASEAAPVRLRILEDVPAGSIATQPVRPGTAIRIMTGAPLPDGADTVVHVEVTRAEGDDVLILLALKNGTNVRSAGEDMMDGTVVLTAGTVLRPGEVGVCAAAGHATVTVHPRARVAILTTGSELVDAAEVPEPGQIRDANAHSLRAQVAAMGTEPVVFARVPDTHAAVRSVLQQALIQADIVLTNGGISVGDYDFVKEVLQEMGAGLIFWRVKQKPGKPMAFWTLGSKRIVGLPGNPVSCMVCTEEYVRPLVRHMMGHTLLYRPVRTAVLDEQYAKGSDAGRTHFVRVRLQERDGVLHATPTGPQGSGILTSMALAAGIAVIAEDTPLVEAGQTVHVQLTDLPEDH</sequence>
<dbReference type="InterPro" id="IPR036425">
    <property type="entry name" value="MoaB/Mog-like_dom_sf"/>
</dbReference>
<dbReference type="NCBIfam" id="TIGR00177">
    <property type="entry name" value="molyb_syn"/>
    <property type="match status" value="1"/>
</dbReference>
<dbReference type="AlphaFoldDB" id="A0A398DVK5"/>
<dbReference type="Proteomes" id="UP000266113">
    <property type="component" value="Unassembled WGS sequence"/>
</dbReference>
<dbReference type="NCBIfam" id="NF045515">
    <property type="entry name" value="Glp_gephyrin"/>
    <property type="match status" value="1"/>
</dbReference>
<dbReference type="InterPro" id="IPR005111">
    <property type="entry name" value="MoeA_C_domain_IV"/>
</dbReference>
<evidence type="ECO:0000256" key="8">
    <source>
        <dbReference type="ARBA" id="ARBA00022842"/>
    </source>
</evidence>
<evidence type="ECO:0000259" key="12">
    <source>
        <dbReference type="SMART" id="SM00852"/>
    </source>
</evidence>
<dbReference type="GO" id="GO:0005829">
    <property type="term" value="C:cytosol"/>
    <property type="evidence" value="ECO:0007669"/>
    <property type="project" value="TreeGrafter"/>
</dbReference>
<dbReference type="Pfam" id="PF00994">
    <property type="entry name" value="MoCF_biosynth"/>
    <property type="match status" value="1"/>
</dbReference>
<evidence type="ECO:0000256" key="10">
    <source>
        <dbReference type="ARBA" id="ARBA00047317"/>
    </source>
</evidence>
<dbReference type="SUPFAM" id="SSF63867">
    <property type="entry name" value="MoeA C-terminal domain-like"/>
    <property type="match status" value="1"/>
</dbReference>
<evidence type="ECO:0000256" key="7">
    <source>
        <dbReference type="ARBA" id="ARBA00022723"/>
    </source>
</evidence>
<dbReference type="GO" id="GO:0061599">
    <property type="term" value="F:molybdopterin molybdotransferase activity"/>
    <property type="evidence" value="ECO:0007669"/>
    <property type="project" value="UniProtKB-UniRule"/>
</dbReference>
<dbReference type="Gene3D" id="2.40.340.10">
    <property type="entry name" value="MoeA, C-terminal, domain IV"/>
    <property type="match status" value="1"/>
</dbReference>
<keyword evidence="14" id="KW-1185">Reference proteome</keyword>
<evidence type="ECO:0000313" key="14">
    <source>
        <dbReference type="Proteomes" id="UP000266113"/>
    </source>
</evidence>
<dbReference type="InterPro" id="IPR038987">
    <property type="entry name" value="MoeA-like"/>
</dbReference>
<dbReference type="InterPro" id="IPR036688">
    <property type="entry name" value="MoeA_C_domain_IV_sf"/>
</dbReference>
<evidence type="ECO:0000256" key="2">
    <source>
        <dbReference type="ARBA" id="ARBA00002901"/>
    </source>
</evidence>
<dbReference type="CDD" id="cd00887">
    <property type="entry name" value="MoeA"/>
    <property type="match status" value="1"/>
</dbReference>
<dbReference type="Gene3D" id="2.170.190.11">
    <property type="entry name" value="Molybdopterin biosynthesis moea protein, domain 3"/>
    <property type="match status" value="1"/>
</dbReference>
<keyword evidence="7 11" id="KW-0479">Metal-binding</keyword>
<evidence type="ECO:0000256" key="3">
    <source>
        <dbReference type="ARBA" id="ARBA00005046"/>
    </source>
</evidence>
<dbReference type="SUPFAM" id="SSF53218">
    <property type="entry name" value="Molybdenum cofactor biosynthesis proteins"/>
    <property type="match status" value="1"/>
</dbReference>
<proteinExistence type="inferred from homology"/>
<evidence type="ECO:0000256" key="5">
    <source>
        <dbReference type="ARBA" id="ARBA00022505"/>
    </source>
</evidence>
<dbReference type="GO" id="GO:0046872">
    <property type="term" value="F:metal ion binding"/>
    <property type="evidence" value="ECO:0007669"/>
    <property type="project" value="UniProtKB-UniRule"/>
</dbReference>